<protein>
    <submittedName>
        <fullName evidence="1">Unannotated protein</fullName>
    </submittedName>
</protein>
<sequence>MSLSNSKNQNKITNFGLVLSLALGTFVASAQPAAATPTPCPDSAIFASGTGAQENPFLVSTAVELANISSNNDCLSGGYYFLQTQNIDLAWAPWTPIGSVDSPFNGTYLGGNHQVTNMLITGDSDVFSSAGLFGSARNSFFSDLSISGTVGAITKDVHTAHLDRIGGLVGELLGNNSASRISNVHADVDITNGGMYVGGLVGSMQVDNGVTWVVDSSASGDVNAIASYFNVADETADPPIAPEQDANAVGGLIGAVEGGSLLDSSSGQVELTNVSATGNVTATGRSPYDIGGLVGYTSVVTLVHATSSGDVVVNSDPIDEASVRTLNLTCHGDATPTDVPNLSTYEPNTTVTINVESDCEWKSGFSLTGSASWVTAPVTGQDDSAVVLIKEGGDTFNVSVQQTLQSAPKVVTQWVGRGEIEGGHGATFIGGLIGNAKQASLSNTKATGDVTVNGPARLVGGLTGIFGSELNIDEIVDQCGVAIGITGSRATGNVTASLNDSWYVGGLVGGANSNCILSGNGSAIDSSYATGDVQGQTSVGGLIGIIARLNLLTKSYATGDVTSGYLANNALYWGSGGLVGMSLIGNTITDSSASGDVVTQGGVVGGLVGHLALGNVIADSWASGNVSSNPDSGSYCNSLGFGWYSNSAIGGLVGLALLDTQIIRSHATGAVSSVTASANTFSFGTGGLVGMGAIGVNISKSYAVGDVITDGIVAGGLAGIAGSSNELLGLGGGKFTVVDAYSRGDVTSTYSPADLNQIQDSWVGGLIGDAGSIMTSTIRNTYVTGEVTVPIGMLKADPFANSELGIGWVDVDHLMGQDSNFVLDTSGTSTVVASATQAQLQNAATFPASWDFENTWVIDSATNNGFPHFQAVKAYDPIPNCEPVAMPVLTFKKGSAALSKANKKALRESAQMIKASHCPIVNINGYHAKNIVSKRLASKRTAAVKTYLRGKLWSMGYPVTFYSHRSPAGKDFSRKVSMGMTE</sequence>
<dbReference type="InterPro" id="IPR036737">
    <property type="entry name" value="OmpA-like_sf"/>
</dbReference>
<dbReference type="EMBL" id="CAESAJ010000148">
    <property type="protein sequence ID" value="CAB4342855.1"/>
    <property type="molecule type" value="Genomic_DNA"/>
</dbReference>
<reference evidence="1" key="1">
    <citation type="submission" date="2020-05" db="EMBL/GenBank/DDBJ databases">
        <authorList>
            <person name="Chiriac C."/>
            <person name="Salcher M."/>
            <person name="Ghai R."/>
            <person name="Kavagutti S V."/>
        </authorList>
    </citation>
    <scope>NUCLEOTIDE SEQUENCE</scope>
</reference>
<organism evidence="1">
    <name type="scientific">freshwater metagenome</name>
    <dbReference type="NCBI Taxonomy" id="449393"/>
    <lineage>
        <taxon>unclassified sequences</taxon>
        <taxon>metagenomes</taxon>
        <taxon>ecological metagenomes</taxon>
    </lineage>
</organism>
<dbReference type="Gene3D" id="2.160.20.110">
    <property type="match status" value="3"/>
</dbReference>
<proteinExistence type="predicted"/>
<dbReference type="AlphaFoldDB" id="A0A6J5ZK96"/>
<dbReference type="SUPFAM" id="SSF103088">
    <property type="entry name" value="OmpA-like"/>
    <property type="match status" value="1"/>
</dbReference>
<gene>
    <name evidence="1" type="ORF">UFOPK3770_01120</name>
</gene>
<accession>A0A6J5ZK96</accession>
<name>A0A6J5ZK96_9ZZZZ</name>
<evidence type="ECO:0000313" key="1">
    <source>
        <dbReference type="EMBL" id="CAB4342855.1"/>
    </source>
</evidence>